<evidence type="ECO:0000313" key="1">
    <source>
        <dbReference type="EMBL" id="RZC75198.1"/>
    </source>
</evidence>
<evidence type="ECO:0000313" key="2">
    <source>
        <dbReference type="Proteomes" id="UP000316621"/>
    </source>
</evidence>
<reference evidence="1 2" key="1">
    <citation type="journal article" date="2018" name="Science">
        <title>The opium poppy genome and morphinan production.</title>
        <authorList>
            <person name="Guo L."/>
            <person name="Winzer T."/>
            <person name="Yang X."/>
            <person name="Li Y."/>
            <person name="Ning Z."/>
            <person name="He Z."/>
            <person name="Teodor R."/>
            <person name="Lu Y."/>
            <person name="Bowser T.A."/>
            <person name="Graham I.A."/>
            <person name="Ye K."/>
        </authorList>
    </citation>
    <scope>NUCLEOTIDE SEQUENCE [LARGE SCALE GENOMIC DNA]</scope>
    <source>
        <strain evidence="2">cv. HN1</strain>
        <tissue evidence="1">Leaves</tissue>
    </source>
</reference>
<keyword evidence="2" id="KW-1185">Reference proteome</keyword>
<dbReference type="Gramene" id="RZC75198">
    <property type="protein sequence ID" value="RZC75198"/>
    <property type="gene ID" value="C5167_050672"/>
</dbReference>
<accession>A0A4Y7KSQ9</accession>
<dbReference type="Gene3D" id="3.40.50.150">
    <property type="entry name" value="Vaccinia Virus protein VP39"/>
    <property type="match status" value="1"/>
</dbReference>
<protein>
    <submittedName>
        <fullName evidence="1">Uncharacterized protein</fullName>
    </submittedName>
</protein>
<dbReference type="EMBL" id="CM010722">
    <property type="protein sequence ID" value="RZC75198.1"/>
    <property type="molecule type" value="Genomic_DNA"/>
</dbReference>
<dbReference type="Proteomes" id="UP000316621">
    <property type="component" value="Chromosome 8"/>
</dbReference>
<dbReference type="PANTHER" id="PTHR12734">
    <property type="entry name" value="METHYLTRANSFERASE-RELATED"/>
    <property type="match status" value="1"/>
</dbReference>
<dbReference type="InterPro" id="IPR029063">
    <property type="entry name" value="SAM-dependent_MTases_sf"/>
</dbReference>
<organism evidence="1 2">
    <name type="scientific">Papaver somniferum</name>
    <name type="common">Opium poppy</name>
    <dbReference type="NCBI Taxonomy" id="3469"/>
    <lineage>
        <taxon>Eukaryota</taxon>
        <taxon>Viridiplantae</taxon>
        <taxon>Streptophyta</taxon>
        <taxon>Embryophyta</taxon>
        <taxon>Tracheophyta</taxon>
        <taxon>Spermatophyta</taxon>
        <taxon>Magnoliopsida</taxon>
        <taxon>Ranunculales</taxon>
        <taxon>Papaveraceae</taxon>
        <taxon>Papaveroideae</taxon>
        <taxon>Papaver</taxon>
    </lineage>
</organism>
<name>A0A4Y7KSQ9_PAPSO</name>
<dbReference type="GO" id="GO:0016435">
    <property type="term" value="F:rRNA (guanine) methyltransferase activity"/>
    <property type="evidence" value="ECO:0007669"/>
    <property type="project" value="InterPro"/>
</dbReference>
<gene>
    <name evidence="1" type="ORF">C5167_050672</name>
</gene>
<sequence>MVQFRKNLIIYTRLTPSNTLENLSERVLELLALPVDDVPWLLLDIGCGTRLSGETSSESGHQWIDVALEREVDGDLLLSDMGQDLGFIDGVINGDISISGVQVILFEHQVHSLYLLRC</sequence>
<dbReference type="AlphaFoldDB" id="A0A4Y7KSQ9"/>
<dbReference type="GO" id="GO:0070476">
    <property type="term" value="P:rRNA (guanine-N7)-methylation"/>
    <property type="evidence" value="ECO:0007669"/>
    <property type="project" value="InterPro"/>
</dbReference>
<dbReference type="GO" id="GO:0005730">
    <property type="term" value="C:nucleolus"/>
    <property type="evidence" value="ECO:0007669"/>
    <property type="project" value="TreeGrafter"/>
</dbReference>
<dbReference type="InterPro" id="IPR039769">
    <property type="entry name" value="Bud23-like"/>
</dbReference>
<dbReference type="STRING" id="3469.A0A4Y7KSQ9"/>
<dbReference type="PANTHER" id="PTHR12734:SF0">
    <property type="entry name" value="18S RRNA (GUANINE-N(7))-METHYLTRANSFERASE-RELATED"/>
    <property type="match status" value="1"/>
</dbReference>
<proteinExistence type="predicted"/>